<evidence type="ECO:0000259" key="1">
    <source>
        <dbReference type="PROSITE" id="PS50994"/>
    </source>
</evidence>
<reference evidence="2" key="1">
    <citation type="submission" date="2013-08" db="EMBL/GenBank/DDBJ databases">
        <authorList>
            <person name="Mendez C."/>
            <person name="Richter M."/>
            <person name="Ferrer M."/>
            <person name="Sanchez J."/>
        </authorList>
    </citation>
    <scope>NUCLEOTIDE SEQUENCE</scope>
</reference>
<reference evidence="2" key="2">
    <citation type="journal article" date="2014" name="ISME J.">
        <title>Microbial stratification in low pH oxic and suboxic macroscopic growths along an acid mine drainage.</title>
        <authorList>
            <person name="Mendez-Garcia C."/>
            <person name="Mesa V."/>
            <person name="Sprenger R.R."/>
            <person name="Richter M."/>
            <person name="Diez M.S."/>
            <person name="Solano J."/>
            <person name="Bargiela R."/>
            <person name="Golyshina O.V."/>
            <person name="Manteca A."/>
            <person name="Ramos J.L."/>
            <person name="Gallego J.R."/>
            <person name="Llorente I."/>
            <person name="Martins Dos Santos V.A."/>
            <person name="Jensen O.N."/>
            <person name="Pelaez A.I."/>
            <person name="Sanchez J."/>
            <person name="Ferrer M."/>
        </authorList>
    </citation>
    <scope>NUCLEOTIDE SEQUENCE</scope>
</reference>
<dbReference type="EMBL" id="AUZX01002182">
    <property type="protein sequence ID" value="EQD77430.1"/>
    <property type="molecule type" value="Genomic_DNA"/>
</dbReference>
<dbReference type="SUPFAM" id="SSF53098">
    <property type="entry name" value="Ribonuclease H-like"/>
    <property type="match status" value="1"/>
</dbReference>
<dbReference type="PANTHER" id="PTHR46889:SF4">
    <property type="entry name" value="TRANSPOSASE INSO FOR INSERTION SEQUENCE ELEMENT IS911B-RELATED"/>
    <property type="match status" value="1"/>
</dbReference>
<gene>
    <name evidence="2" type="ORF">B1A_02963</name>
</gene>
<dbReference type="PANTHER" id="PTHR46889">
    <property type="entry name" value="TRANSPOSASE INSF FOR INSERTION SEQUENCE IS3B-RELATED"/>
    <property type="match status" value="1"/>
</dbReference>
<dbReference type="Pfam" id="PF13683">
    <property type="entry name" value="rve_3"/>
    <property type="match status" value="1"/>
</dbReference>
<proteinExistence type="predicted"/>
<dbReference type="InterPro" id="IPR001584">
    <property type="entry name" value="Integrase_cat-core"/>
</dbReference>
<dbReference type="AlphaFoldDB" id="T1D519"/>
<dbReference type="PROSITE" id="PS50994">
    <property type="entry name" value="INTEGRASE"/>
    <property type="match status" value="1"/>
</dbReference>
<organism evidence="2">
    <name type="scientific">mine drainage metagenome</name>
    <dbReference type="NCBI Taxonomy" id="410659"/>
    <lineage>
        <taxon>unclassified sequences</taxon>
        <taxon>metagenomes</taxon>
        <taxon>ecological metagenomes</taxon>
    </lineage>
</organism>
<evidence type="ECO:0000313" key="2">
    <source>
        <dbReference type="EMBL" id="EQD77430.1"/>
    </source>
</evidence>
<feature type="domain" description="Integrase catalytic" evidence="1">
    <location>
        <begin position="1"/>
        <end position="88"/>
    </location>
</feature>
<dbReference type="InterPro" id="IPR012337">
    <property type="entry name" value="RNaseH-like_sf"/>
</dbReference>
<dbReference type="InterPro" id="IPR050900">
    <property type="entry name" value="Transposase_IS3/IS150/IS904"/>
</dbReference>
<comment type="caution">
    <text evidence="2">The sequence shown here is derived from an EMBL/GenBank/DDBJ whole genome shotgun (WGS) entry which is preliminary data.</text>
</comment>
<dbReference type="Gene3D" id="3.30.420.10">
    <property type="entry name" value="Ribonuclease H-like superfamily/Ribonuclease H"/>
    <property type="match status" value="1"/>
</dbReference>
<dbReference type="GO" id="GO:0015074">
    <property type="term" value="P:DNA integration"/>
    <property type="evidence" value="ECO:0007669"/>
    <property type="project" value="InterPro"/>
</dbReference>
<sequence length="93" mass="11008">QFTAERFREGVRRLGLEPRATRKRKPEDNGMIESFQGHFKHDYLWVREPGTYVETRGWVRAGMDDYNEVRPHSSLSYLAPVEFAKKIAEEDHQ</sequence>
<accession>T1D519</accession>
<name>T1D519_9ZZZZ</name>
<protein>
    <submittedName>
        <fullName evidence="2">Transposase</fullName>
    </submittedName>
</protein>
<dbReference type="GO" id="GO:0003676">
    <property type="term" value="F:nucleic acid binding"/>
    <property type="evidence" value="ECO:0007669"/>
    <property type="project" value="InterPro"/>
</dbReference>
<feature type="non-terminal residue" evidence="2">
    <location>
        <position position="1"/>
    </location>
</feature>
<dbReference type="InterPro" id="IPR036397">
    <property type="entry name" value="RNaseH_sf"/>
</dbReference>